<feature type="binding site" evidence="7">
    <location>
        <position position="203"/>
    </location>
    <ligand>
        <name>FMN</name>
        <dbReference type="ChEBI" id="CHEBI:58210"/>
    </ligand>
</feature>
<evidence type="ECO:0000256" key="3">
    <source>
        <dbReference type="ARBA" id="ARBA00022643"/>
    </source>
</evidence>
<dbReference type="GO" id="GO:0008615">
    <property type="term" value="P:pyridoxine biosynthetic process"/>
    <property type="evidence" value="ECO:0007669"/>
    <property type="project" value="UniProtKB-UniRule"/>
</dbReference>
<name>A0A512T4U2_9MICO</name>
<keyword evidence="4" id="KW-0560">Oxidoreductase</keyword>
<dbReference type="AlphaFoldDB" id="A0A512T4U2"/>
<dbReference type="InterPro" id="IPR011576">
    <property type="entry name" value="Pyridox_Oxase_N"/>
</dbReference>
<feature type="binding site" evidence="6">
    <location>
        <position position="135"/>
    </location>
    <ligand>
        <name>substrate</name>
    </ligand>
</feature>
<feature type="binding site" evidence="6">
    <location>
        <position position="127"/>
    </location>
    <ligand>
        <name>substrate</name>
    </ligand>
</feature>
<feature type="binding site" evidence="6">
    <location>
        <begin position="7"/>
        <end position="10"/>
    </location>
    <ligand>
        <name>substrate</name>
    </ligand>
</feature>
<dbReference type="NCBIfam" id="TIGR00558">
    <property type="entry name" value="pdxH"/>
    <property type="match status" value="1"/>
</dbReference>
<gene>
    <name evidence="10" type="primary">pdxH</name>
    <name evidence="10" type="ORF">KLO01_32490</name>
</gene>
<comment type="caution">
    <text evidence="10">The sequence shown here is derived from an EMBL/GenBank/DDBJ whole genome shotgun (WGS) entry which is preliminary data.</text>
</comment>
<dbReference type="InterPro" id="IPR019576">
    <property type="entry name" value="Pyridoxamine_oxidase_dimer_C"/>
</dbReference>
<evidence type="ECO:0000256" key="1">
    <source>
        <dbReference type="ARBA" id="ARBA00007301"/>
    </source>
</evidence>
<evidence type="ECO:0000256" key="5">
    <source>
        <dbReference type="NCBIfam" id="TIGR00558"/>
    </source>
</evidence>
<keyword evidence="3 7" id="KW-0288">FMN</keyword>
<dbReference type="Gene3D" id="2.30.110.10">
    <property type="entry name" value="Electron Transport, Fmn-binding Protein, Chain A"/>
    <property type="match status" value="1"/>
</dbReference>
<dbReference type="EC" id="1.4.3.5" evidence="5"/>
<feature type="binding site" evidence="7">
    <location>
        <position position="87"/>
    </location>
    <ligand>
        <name>FMN</name>
        <dbReference type="ChEBI" id="CHEBI:58210"/>
    </ligand>
</feature>
<dbReference type="GO" id="GO:0004733">
    <property type="term" value="F:pyridoxamine phosphate oxidase activity"/>
    <property type="evidence" value="ECO:0007669"/>
    <property type="project" value="UniProtKB-UniRule"/>
</dbReference>
<evidence type="ECO:0000259" key="9">
    <source>
        <dbReference type="Pfam" id="PF10590"/>
    </source>
</evidence>
<dbReference type="NCBIfam" id="NF004231">
    <property type="entry name" value="PRK05679.1"/>
    <property type="match status" value="1"/>
</dbReference>
<evidence type="ECO:0000313" key="11">
    <source>
        <dbReference type="Proteomes" id="UP000321793"/>
    </source>
</evidence>
<dbReference type="RefSeq" id="WP_246136266.1">
    <property type="nucleotide sequence ID" value="NZ_BAABDN010000002.1"/>
</dbReference>
<evidence type="ECO:0000259" key="8">
    <source>
        <dbReference type="Pfam" id="PF01243"/>
    </source>
</evidence>
<evidence type="ECO:0000256" key="2">
    <source>
        <dbReference type="ARBA" id="ARBA00022630"/>
    </source>
</evidence>
<dbReference type="PANTHER" id="PTHR10851">
    <property type="entry name" value="PYRIDOXINE-5-PHOSPHATE OXIDASE"/>
    <property type="match status" value="1"/>
</dbReference>
<dbReference type="GO" id="GO:0010181">
    <property type="term" value="F:FMN binding"/>
    <property type="evidence" value="ECO:0007669"/>
    <property type="project" value="UniProtKB-UniRule"/>
</dbReference>
<feature type="binding site" evidence="6">
    <location>
        <position position="131"/>
    </location>
    <ligand>
        <name>substrate</name>
    </ligand>
</feature>
<proteinExistence type="inferred from homology"/>
<dbReference type="PROSITE" id="PS01064">
    <property type="entry name" value="PYRIDOX_OXIDASE"/>
    <property type="match status" value="1"/>
</dbReference>
<evidence type="ECO:0000256" key="4">
    <source>
        <dbReference type="ARBA" id="ARBA00023002"/>
    </source>
</evidence>
<accession>A0A512T4U2</accession>
<sequence>MNNDVTRIDYTGTGLSEDEVADTPWQQATLWLDEAVERSRAQADVPEPHALSVATVDSDGVPNVRTVLMRYFDERGPGFLTNTESAKGTELDGNDAIAASLTWPAMFRAVRFRGRAELLDRAEVADYFASRPWASRISAWASRQSQPVTSRAELETAYEAYAVRWPDRGNADDVPLPDFWGGYRIVCDEVEFWGGRRNRLHDRLVFTRTSDGGLDEPGAWTLSRRQP</sequence>
<dbReference type="EMBL" id="BKBA01000013">
    <property type="protein sequence ID" value="GEQ15202.1"/>
    <property type="molecule type" value="Genomic_DNA"/>
</dbReference>
<feature type="binding site" evidence="7">
    <location>
        <begin position="144"/>
        <end position="145"/>
    </location>
    <ligand>
        <name>FMN</name>
        <dbReference type="ChEBI" id="CHEBI:58210"/>
    </ligand>
</feature>
<dbReference type="PIRSF" id="PIRSF000190">
    <property type="entry name" value="Pyd_amn-ph_oxd"/>
    <property type="match status" value="1"/>
</dbReference>
<protein>
    <recommendedName>
        <fullName evidence="5">Pyridoxamine 5'-phosphate oxidase</fullName>
        <ecNumber evidence="5">1.4.3.5</ecNumber>
    </recommendedName>
</protein>
<organism evidence="10 11">
    <name type="scientific">Knoellia locipacati</name>
    <dbReference type="NCBI Taxonomy" id="882824"/>
    <lineage>
        <taxon>Bacteria</taxon>
        <taxon>Bacillati</taxon>
        <taxon>Actinomycetota</taxon>
        <taxon>Actinomycetes</taxon>
        <taxon>Micrococcales</taxon>
        <taxon>Intrasporangiaceae</taxon>
        <taxon>Knoellia</taxon>
    </lineage>
</organism>
<dbReference type="Pfam" id="PF01243">
    <property type="entry name" value="PNPOx_N"/>
    <property type="match status" value="1"/>
</dbReference>
<dbReference type="InterPro" id="IPR000659">
    <property type="entry name" value="Pyridox_Oxase"/>
</dbReference>
<feature type="binding site" evidence="7">
    <location>
        <position position="193"/>
    </location>
    <ligand>
        <name>FMN</name>
        <dbReference type="ChEBI" id="CHEBI:58210"/>
    </ligand>
</feature>
<reference evidence="10 11" key="1">
    <citation type="submission" date="2019-07" db="EMBL/GenBank/DDBJ databases">
        <title>Whole genome shotgun sequence of Knoellia locipacati NBRC 109775.</title>
        <authorList>
            <person name="Hosoyama A."/>
            <person name="Uohara A."/>
            <person name="Ohji S."/>
            <person name="Ichikawa N."/>
        </authorList>
    </citation>
    <scope>NUCLEOTIDE SEQUENCE [LARGE SCALE GENOMIC DNA]</scope>
    <source>
        <strain evidence="10 11">NBRC 109775</strain>
    </source>
</reference>
<evidence type="ECO:0000313" key="10">
    <source>
        <dbReference type="EMBL" id="GEQ15202.1"/>
    </source>
</evidence>
<comment type="similarity">
    <text evidence="1">Belongs to the pyridoxamine 5'-phosphate oxidase family.</text>
</comment>
<comment type="cofactor">
    <cofactor evidence="7">
        <name>FMN</name>
        <dbReference type="ChEBI" id="CHEBI:58210"/>
    </cofactor>
    <text evidence="7">Binds 1 FMN per subunit.</text>
</comment>
<dbReference type="Proteomes" id="UP000321793">
    <property type="component" value="Unassembled WGS sequence"/>
</dbReference>
<dbReference type="SUPFAM" id="SSF50475">
    <property type="entry name" value="FMN-binding split barrel"/>
    <property type="match status" value="1"/>
</dbReference>
<feature type="binding site" evidence="6">
    <location>
        <position position="70"/>
    </location>
    <ligand>
        <name>substrate</name>
    </ligand>
</feature>
<dbReference type="InterPro" id="IPR012349">
    <property type="entry name" value="Split_barrel_FMN-bd"/>
</dbReference>
<dbReference type="Pfam" id="PF10590">
    <property type="entry name" value="PNP_phzG_C"/>
    <property type="match status" value="1"/>
</dbReference>
<evidence type="ECO:0000256" key="6">
    <source>
        <dbReference type="PIRSR" id="PIRSR000190-1"/>
    </source>
</evidence>
<dbReference type="PANTHER" id="PTHR10851:SF0">
    <property type="entry name" value="PYRIDOXINE-5'-PHOSPHATE OXIDASE"/>
    <property type="match status" value="1"/>
</dbReference>
<feature type="domain" description="Pyridoxamine 5'-phosphate oxidase N-terminal" evidence="8">
    <location>
        <begin position="42"/>
        <end position="160"/>
    </location>
</feature>
<dbReference type="InterPro" id="IPR019740">
    <property type="entry name" value="Pyridox_Oxase_CS"/>
</dbReference>
<feature type="binding site" evidence="6">
    <location>
        <begin position="199"/>
        <end position="201"/>
    </location>
    <ligand>
        <name>substrate</name>
    </ligand>
</feature>
<evidence type="ECO:0000256" key="7">
    <source>
        <dbReference type="PIRSR" id="PIRSR000190-2"/>
    </source>
</evidence>
<feature type="domain" description="Pyridoxine 5'-phosphate oxidase dimerisation C-terminal" evidence="9">
    <location>
        <begin position="180"/>
        <end position="227"/>
    </location>
</feature>
<keyword evidence="11" id="KW-1185">Reference proteome</keyword>
<keyword evidence="2" id="KW-0285">Flavoprotein</keyword>